<evidence type="ECO:0000313" key="2">
    <source>
        <dbReference type="Proteomes" id="UP000051952"/>
    </source>
</evidence>
<accession>A0A0S4JIL4</accession>
<dbReference type="Gene3D" id="1.20.5.190">
    <property type="match status" value="1"/>
</dbReference>
<keyword evidence="2" id="KW-1185">Reference proteome</keyword>
<dbReference type="Pfam" id="PF00612">
    <property type="entry name" value="IQ"/>
    <property type="match status" value="3"/>
</dbReference>
<dbReference type="AlphaFoldDB" id="A0A0S4JIL4"/>
<evidence type="ECO:0000313" key="1">
    <source>
        <dbReference type="EMBL" id="CUG91292.1"/>
    </source>
</evidence>
<dbReference type="Proteomes" id="UP000051952">
    <property type="component" value="Unassembled WGS sequence"/>
</dbReference>
<reference evidence="2" key="1">
    <citation type="submission" date="2015-09" db="EMBL/GenBank/DDBJ databases">
        <authorList>
            <consortium name="Pathogen Informatics"/>
        </authorList>
    </citation>
    <scope>NUCLEOTIDE SEQUENCE [LARGE SCALE GENOMIC DNA]</scope>
    <source>
        <strain evidence="2">Lake Konstanz</strain>
    </source>
</reference>
<dbReference type="SMART" id="SM00015">
    <property type="entry name" value="IQ"/>
    <property type="match status" value="3"/>
</dbReference>
<dbReference type="VEuPathDB" id="TriTrypDB:BSAL_31160"/>
<name>A0A0S4JIL4_BODSA</name>
<dbReference type="PROSITE" id="PS50096">
    <property type="entry name" value="IQ"/>
    <property type="match status" value="2"/>
</dbReference>
<dbReference type="InterPro" id="IPR000048">
    <property type="entry name" value="IQ_motif_EF-hand-BS"/>
</dbReference>
<sequence length="448" mass="49808">MSAGPCSLLLDVAQETGVSCPTLAIVVLCSQLNNKDELGPEQSVPNTTVTEYVAGADDDESVPQSNTQAAPPQSDAGIAPLLSATAINHAASTMMSGPSPLSSTISKGSKRNIGSLRNEAANIIRRAWYRRKLHTSLRNIFENAAATKFQSLYRAYCSRRAHREVVQQKRNYWVVARYAYHRIVDLRKMPVRHIVFLAARRIQLAWRRYRSHILLARQRRLRAAIRIQRFYRRSLFVRFMGTATERRVLHDRRTLAAIKIQSLCRGVLARKLCKSGAWRQWNAEAGARLAPQQRRARQGMVTAVEIEVRRQAAKDHATKTQQELLERILKAKEPNRDIVMWSAESAIPEPLELAPPQSTKGRPLTMVPTSSGAAGFVSQAQTMKPSATSVYLEQRAVAQDPNRVRSAKLQAAAVAAAAIQKRLASLGDFPDESATTRFVLEACDGVVK</sequence>
<dbReference type="EMBL" id="CYKH01001903">
    <property type="protein sequence ID" value="CUG91292.1"/>
    <property type="molecule type" value="Genomic_DNA"/>
</dbReference>
<gene>
    <name evidence="1" type="ORF">BSAL_31160</name>
</gene>
<protein>
    <submittedName>
        <fullName evidence="1">IQ calmodulin-binding protein, putative</fullName>
    </submittedName>
</protein>
<organism evidence="1 2">
    <name type="scientific">Bodo saltans</name>
    <name type="common">Flagellated protozoan</name>
    <dbReference type="NCBI Taxonomy" id="75058"/>
    <lineage>
        <taxon>Eukaryota</taxon>
        <taxon>Discoba</taxon>
        <taxon>Euglenozoa</taxon>
        <taxon>Kinetoplastea</taxon>
        <taxon>Metakinetoplastina</taxon>
        <taxon>Eubodonida</taxon>
        <taxon>Bodonidae</taxon>
        <taxon>Bodo</taxon>
    </lineage>
</organism>
<proteinExistence type="predicted"/>